<accession>A0A916XH05</accession>
<feature type="transmembrane region" description="Helical" evidence="1">
    <location>
        <begin position="167"/>
        <end position="186"/>
    </location>
</feature>
<feature type="transmembrane region" description="Helical" evidence="1">
    <location>
        <begin position="333"/>
        <end position="355"/>
    </location>
</feature>
<keyword evidence="3" id="KW-0012">Acyltransferase</keyword>
<gene>
    <name evidence="3" type="ORF">GCM10011396_16100</name>
</gene>
<dbReference type="Pfam" id="PF01757">
    <property type="entry name" value="Acyl_transf_3"/>
    <property type="match status" value="1"/>
</dbReference>
<dbReference type="InterPro" id="IPR050879">
    <property type="entry name" value="Acyltransferase_3"/>
</dbReference>
<dbReference type="GO" id="GO:0016020">
    <property type="term" value="C:membrane"/>
    <property type="evidence" value="ECO:0007669"/>
    <property type="project" value="TreeGrafter"/>
</dbReference>
<protein>
    <submittedName>
        <fullName evidence="3">Acyltransferase</fullName>
    </submittedName>
</protein>
<reference evidence="3" key="1">
    <citation type="journal article" date="2014" name="Int. J. Syst. Evol. Microbiol.">
        <title>Complete genome sequence of Corynebacterium casei LMG S-19264T (=DSM 44701T), isolated from a smear-ripened cheese.</title>
        <authorList>
            <consortium name="US DOE Joint Genome Institute (JGI-PGF)"/>
            <person name="Walter F."/>
            <person name="Albersmeier A."/>
            <person name="Kalinowski J."/>
            <person name="Ruckert C."/>
        </authorList>
    </citation>
    <scope>NUCLEOTIDE SEQUENCE</scope>
    <source>
        <strain evidence="3">CGMCC 1.10998</strain>
    </source>
</reference>
<keyword evidence="1" id="KW-1133">Transmembrane helix</keyword>
<evidence type="ECO:0000256" key="1">
    <source>
        <dbReference type="SAM" id="Phobius"/>
    </source>
</evidence>
<name>A0A916XH05_9BURK</name>
<feature type="transmembrane region" description="Helical" evidence="1">
    <location>
        <begin position="12"/>
        <end position="29"/>
    </location>
</feature>
<evidence type="ECO:0000313" key="4">
    <source>
        <dbReference type="Proteomes" id="UP000637423"/>
    </source>
</evidence>
<reference evidence="3" key="2">
    <citation type="submission" date="2020-09" db="EMBL/GenBank/DDBJ databases">
        <authorList>
            <person name="Sun Q."/>
            <person name="Zhou Y."/>
        </authorList>
    </citation>
    <scope>NUCLEOTIDE SEQUENCE</scope>
    <source>
        <strain evidence="3">CGMCC 1.10998</strain>
    </source>
</reference>
<dbReference type="RefSeq" id="WP_188565391.1">
    <property type="nucleotide sequence ID" value="NZ_BMED01000001.1"/>
</dbReference>
<dbReference type="AlphaFoldDB" id="A0A916XH05"/>
<dbReference type="PANTHER" id="PTHR23028:SF53">
    <property type="entry name" value="ACYL_TRANSF_3 DOMAIN-CONTAINING PROTEIN"/>
    <property type="match status" value="1"/>
</dbReference>
<feature type="transmembrane region" description="Helical" evidence="1">
    <location>
        <begin position="232"/>
        <end position="251"/>
    </location>
</feature>
<proteinExistence type="predicted"/>
<feature type="transmembrane region" description="Helical" evidence="1">
    <location>
        <begin position="89"/>
        <end position="114"/>
    </location>
</feature>
<keyword evidence="1" id="KW-0812">Transmembrane</keyword>
<feature type="domain" description="Acyltransferase 3" evidence="2">
    <location>
        <begin position="10"/>
        <end position="353"/>
    </location>
</feature>
<comment type="caution">
    <text evidence="3">The sequence shown here is derived from an EMBL/GenBank/DDBJ whole genome shotgun (WGS) entry which is preliminary data.</text>
</comment>
<dbReference type="Proteomes" id="UP000637423">
    <property type="component" value="Unassembled WGS sequence"/>
</dbReference>
<dbReference type="GO" id="GO:0009103">
    <property type="term" value="P:lipopolysaccharide biosynthetic process"/>
    <property type="evidence" value="ECO:0007669"/>
    <property type="project" value="TreeGrafter"/>
</dbReference>
<evidence type="ECO:0000259" key="2">
    <source>
        <dbReference type="Pfam" id="PF01757"/>
    </source>
</evidence>
<keyword evidence="1" id="KW-0472">Membrane</keyword>
<feature type="transmembrane region" description="Helical" evidence="1">
    <location>
        <begin position="294"/>
        <end position="313"/>
    </location>
</feature>
<dbReference type="EMBL" id="BMED01000001">
    <property type="protein sequence ID" value="GGC69852.1"/>
    <property type="molecule type" value="Genomic_DNA"/>
</dbReference>
<evidence type="ECO:0000313" key="3">
    <source>
        <dbReference type="EMBL" id="GGC69852.1"/>
    </source>
</evidence>
<dbReference type="GO" id="GO:0016747">
    <property type="term" value="F:acyltransferase activity, transferring groups other than amino-acyl groups"/>
    <property type="evidence" value="ECO:0007669"/>
    <property type="project" value="InterPro"/>
</dbReference>
<dbReference type="PANTHER" id="PTHR23028">
    <property type="entry name" value="ACETYLTRANSFERASE"/>
    <property type="match status" value="1"/>
</dbReference>
<keyword evidence="3" id="KW-0808">Transferase</keyword>
<feature type="transmembrane region" description="Helical" evidence="1">
    <location>
        <begin position="44"/>
        <end position="68"/>
    </location>
</feature>
<sequence length="388" mass="43487">MKQAHASRLNGLDTLRAIAILLVLMYHYMKFVSSNANFGVLSEIGWAGVDLFFVLSGYLIGNQIFSALKSGQQLSLKLFYIRRFLRTLPNYYVVLALYFIFPLAMGGNPVTPLWKFLTFTQNLGLKSGSAFSQAWSLCIEEQFYLILPVLALLFARFRLSMRSAWGLLIATMLAGMAIRAYFWTLYANDVRSYYTHVYYASFSRFDELLPGVALAMLKNFHEPIWKGLLEKYRLSMAAGLAVLAIAFGLFLEYNYIEGQGYTFVTGTFGYTLLSVGFAFLCLSALSPCSLLHRIRVPGAASLALWSYALYLVHKPLMHMLQAPLQEQGISVNSATGIAIMMLASVFAGWLLYMLVETPFMNLRDRFYSSNSRSSRSAEVESLASSIAG</sequence>
<keyword evidence="4" id="KW-1185">Reference proteome</keyword>
<feature type="transmembrane region" description="Helical" evidence="1">
    <location>
        <begin position="263"/>
        <end position="282"/>
    </location>
</feature>
<dbReference type="InterPro" id="IPR002656">
    <property type="entry name" value="Acyl_transf_3_dom"/>
</dbReference>
<organism evidence="3 4">
    <name type="scientific">Undibacterium terreum</name>
    <dbReference type="NCBI Taxonomy" id="1224302"/>
    <lineage>
        <taxon>Bacteria</taxon>
        <taxon>Pseudomonadati</taxon>
        <taxon>Pseudomonadota</taxon>
        <taxon>Betaproteobacteria</taxon>
        <taxon>Burkholderiales</taxon>
        <taxon>Oxalobacteraceae</taxon>
        <taxon>Undibacterium</taxon>
    </lineage>
</organism>